<proteinExistence type="inferred from homology"/>
<keyword evidence="6 7" id="KW-0408">Iron</keyword>
<dbReference type="GO" id="GO:0004497">
    <property type="term" value="F:monooxygenase activity"/>
    <property type="evidence" value="ECO:0007669"/>
    <property type="project" value="InterPro"/>
</dbReference>
<dbReference type="PANTHER" id="PTHR24306">
    <property type="match status" value="1"/>
</dbReference>
<evidence type="ECO:0000256" key="7">
    <source>
        <dbReference type="PIRSR" id="PIRSR602403-1"/>
    </source>
</evidence>
<accession>A0A8H7IUQ9</accession>
<dbReference type="PANTHER" id="PTHR24306:SF8">
    <property type="entry name" value="P450, PUTATIVE (EUROFUNG)-RELATED"/>
    <property type="match status" value="1"/>
</dbReference>
<evidence type="ECO:0000256" key="2">
    <source>
        <dbReference type="ARBA" id="ARBA00004389"/>
    </source>
</evidence>
<dbReference type="Pfam" id="PF00067">
    <property type="entry name" value="p450"/>
    <property type="match status" value="1"/>
</dbReference>
<comment type="subcellular location">
    <subcellularLocation>
        <location evidence="2">Endoplasmic reticulum membrane</location>
        <topology evidence="2">Single-pass membrane protein</topology>
    </subcellularLocation>
</comment>
<dbReference type="GO" id="GO:0016705">
    <property type="term" value="F:oxidoreductase activity, acting on paired donors, with incorporation or reduction of molecular oxygen"/>
    <property type="evidence" value="ECO:0007669"/>
    <property type="project" value="InterPro"/>
</dbReference>
<feature type="binding site" description="axial binding residue" evidence="7">
    <location>
        <position position="400"/>
    </location>
    <ligand>
        <name>heme</name>
        <dbReference type="ChEBI" id="CHEBI:30413"/>
    </ligand>
    <ligandPart>
        <name>Fe</name>
        <dbReference type="ChEBI" id="CHEBI:18248"/>
    </ligandPart>
</feature>
<dbReference type="PRINTS" id="PR00465">
    <property type="entry name" value="EP450IV"/>
</dbReference>
<dbReference type="GO" id="GO:0005506">
    <property type="term" value="F:iron ion binding"/>
    <property type="evidence" value="ECO:0007669"/>
    <property type="project" value="InterPro"/>
</dbReference>
<protein>
    <recommendedName>
        <fullName evidence="10">Cytochrome P450</fullName>
    </recommendedName>
</protein>
<evidence type="ECO:0000256" key="3">
    <source>
        <dbReference type="ARBA" id="ARBA00010617"/>
    </source>
</evidence>
<sequence length="458" mass="50691">MITASGNIFGEADTSTAAFLGNIIMQTASLAQTDFFASQLIRSTIFPCCGPRMFDALAVRRPKTREKNSTSVIQDSNVEAKITSLVSIAEGFPESGENRKYWERYAKPKQVSPDSVDVDLARLVRDLTAHVALEVIYGRDFLDRNPGFINDMWIFVDNAFDLLLAGLPRWTPLGPIRVGVDACERIRTALMAYYKRVEQHQLNKPIDQGADMSDVSATVLERSTIYLDKGFTLRQRADLDMGVAFGSSTNTPVLSFWYIVHLFSRPDLLSQVRKEVAPHVVVTRNQATGKPEISSMNHAALYHECPLFKSALLETARLSGGSTPIRYVNRLTHATTAEGTAHVLRPGTWVTVPSGNVQMDPLVYPFPDDFVPDRFIVEDEGKQTARLGQLRIFGSGAGVCKGKTYAIKEALAMVAGIVTLWDVTALDGNTVVPPLKDSNKIPAQGWFVRVRRRELHSS</sequence>
<keyword evidence="4" id="KW-0443">Lipid metabolism</keyword>
<evidence type="ECO:0000256" key="1">
    <source>
        <dbReference type="ARBA" id="ARBA00001971"/>
    </source>
</evidence>
<keyword evidence="4" id="KW-0444">Lipid biosynthesis</keyword>
<evidence type="ECO:0000256" key="6">
    <source>
        <dbReference type="ARBA" id="ARBA00023004"/>
    </source>
</evidence>
<evidence type="ECO:0000256" key="4">
    <source>
        <dbReference type="ARBA" id="ARBA00022516"/>
    </source>
</evidence>
<keyword evidence="9" id="KW-1185">Reference proteome</keyword>
<reference evidence="8" key="1">
    <citation type="submission" date="2018-12" db="EMBL/GenBank/DDBJ databases">
        <authorList>
            <person name="Syme R.A."/>
            <person name="Farfan-Caceres L."/>
            <person name="Lichtenzveig J."/>
        </authorList>
    </citation>
    <scope>NUCLEOTIDE SEQUENCE</scope>
    <source>
        <strain evidence="8">Al4</strain>
    </source>
</reference>
<evidence type="ECO:0000313" key="9">
    <source>
        <dbReference type="Proteomes" id="UP000651452"/>
    </source>
</evidence>
<dbReference type="OrthoDB" id="3366823at2759"/>
<keyword evidence="7" id="KW-0349">Heme</keyword>
<comment type="similarity">
    <text evidence="3">Belongs to the cytochrome P450 family.</text>
</comment>
<dbReference type="InterPro" id="IPR001128">
    <property type="entry name" value="Cyt_P450"/>
</dbReference>
<comment type="caution">
    <text evidence="8">The sequence shown here is derived from an EMBL/GenBank/DDBJ whole genome shotgun (WGS) entry which is preliminary data.</text>
</comment>
<dbReference type="EMBL" id="RZGK01000024">
    <property type="protein sequence ID" value="KAF9690386.1"/>
    <property type="molecule type" value="Genomic_DNA"/>
</dbReference>
<evidence type="ECO:0000256" key="5">
    <source>
        <dbReference type="ARBA" id="ARBA00022723"/>
    </source>
</evidence>
<dbReference type="GO" id="GO:0020037">
    <property type="term" value="F:heme binding"/>
    <property type="evidence" value="ECO:0007669"/>
    <property type="project" value="InterPro"/>
</dbReference>
<name>A0A8H7IUQ9_9PLEO</name>
<keyword evidence="5 7" id="KW-0479">Metal-binding</keyword>
<dbReference type="AlphaFoldDB" id="A0A8H7IUQ9"/>
<evidence type="ECO:0008006" key="10">
    <source>
        <dbReference type="Google" id="ProtNLM"/>
    </source>
</evidence>
<dbReference type="InterPro" id="IPR036396">
    <property type="entry name" value="Cyt_P450_sf"/>
</dbReference>
<organism evidence="8 9">
    <name type="scientific">Ascochyta lentis</name>
    <dbReference type="NCBI Taxonomy" id="205686"/>
    <lineage>
        <taxon>Eukaryota</taxon>
        <taxon>Fungi</taxon>
        <taxon>Dikarya</taxon>
        <taxon>Ascomycota</taxon>
        <taxon>Pezizomycotina</taxon>
        <taxon>Dothideomycetes</taxon>
        <taxon>Pleosporomycetidae</taxon>
        <taxon>Pleosporales</taxon>
        <taxon>Pleosporineae</taxon>
        <taxon>Didymellaceae</taxon>
        <taxon>Ascochyta</taxon>
    </lineage>
</organism>
<dbReference type="GO" id="GO:0005789">
    <property type="term" value="C:endoplasmic reticulum membrane"/>
    <property type="evidence" value="ECO:0007669"/>
    <property type="project" value="UniProtKB-SubCell"/>
</dbReference>
<dbReference type="SUPFAM" id="SSF48264">
    <property type="entry name" value="Cytochrome P450"/>
    <property type="match status" value="1"/>
</dbReference>
<dbReference type="InterPro" id="IPR002403">
    <property type="entry name" value="Cyt_P450_E_grp-IV"/>
</dbReference>
<comment type="cofactor">
    <cofactor evidence="1 7">
        <name>heme</name>
        <dbReference type="ChEBI" id="CHEBI:30413"/>
    </cofactor>
</comment>
<evidence type="ECO:0000313" key="8">
    <source>
        <dbReference type="EMBL" id="KAF9690386.1"/>
    </source>
</evidence>
<reference evidence="8" key="2">
    <citation type="submission" date="2020-09" db="EMBL/GenBank/DDBJ databases">
        <title>Reference genome assembly for Australian Ascochyta lentis isolate Al4.</title>
        <authorList>
            <person name="Lee R.C."/>
            <person name="Farfan-Caceres L.M."/>
            <person name="Debler J.W."/>
            <person name="Williams A.H."/>
            <person name="Henares B.M."/>
        </authorList>
    </citation>
    <scope>NUCLEOTIDE SEQUENCE</scope>
    <source>
        <strain evidence="8">Al4</strain>
    </source>
</reference>
<gene>
    <name evidence="8" type="ORF">EKO04_011563</name>
</gene>
<dbReference type="Gene3D" id="1.10.630.10">
    <property type="entry name" value="Cytochrome P450"/>
    <property type="match status" value="1"/>
</dbReference>
<dbReference type="Proteomes" id="UP000651452">
    <property type="component" value="Unassembled WGS sequence"/>
</dbReference>